<evidence type="ECO:0000256" key="6">
    <source>
        <dbReference type="SAM" id="Coils"/>
    </source>
</evidence>
<evidence type="ECO:0000313" key="10">
    <source>
        <dbReference type="Proteomes" id="UP000092177"/>
    </source>
</evidence>
<dbReference type="KEGG" id="chig:CH63R_09809"/>
<dbReference type="Pfam" id="PF00170">
    <property type="entry name" value="bZIP_1"/>
    <property type="match status" value="1"/>
</dbReference>
<dbReference type="GO" id="GO:0000977">
    <property type="term" value="F:RNA polymerase II transcription regulatory region sequence-specific DNA binding"/>
    <property type="evidence" value="ECO:0007669"/>
    <property type="project" value="TreeGrafter"/>
</dbReference>
<organism evidence="9 10">
    <name type="scientific">Colletotrichum higginsianum (strain IMI 349063)</name>
    <name type="common">Crucifer anthracnose fungus</name>
    <dbReference type="NCBI Taxonomy" id="759273"/>
    <lineage>
        <taxon>Eukaryota</taxon>
        <taxon>Fungi</taxon>
        <taxon>Dikarya</taxon>
        <taxon>Ascomycota</taxon>
        <taxon>Pezizomycotina</taxon>
        <taxon>Sordariomycetes</taxon>
        <taxon>Hypocreomycetidae</taxon>
        <taxon>Glomerellales</taxon>
        <taxon>Glomerellaceae</taxon>
        <taxon>Colletotrichum</taxon>
        <taxon>Colletotrichum destructivum species complex</taxon>
    </lineage>
</organism>
<protein>
    <submittedName>
        <fullName evidence="9">BZIP transcription factor</fullName>
    </submittedName>
</protein>
<evidence type="ECO:0000256" key="5">
    <source>
        <dbReference type="ARBA" id="ARBA00023242"/>
    </source>
</evidence>
<accession>A0A1B7Y108</accession>
<dbReference type="InterPro" id="IPR046347">
    <property type="entry name" value="bZIP_sf"/>
</dbReference>
<feature type="region of interest" description="Disordered" evidence="7">
    <location>
        <begin position="1"/>
        <end position="63"/>
    </location>
</feature>
<dbReference type="PROSITE" id="PS00036">
    <property type="entry name" value="BZIP_BASIC"/>
    <property type="match status" value="1"/>
</dbReference>
<keyword evidence="3" id="KW-0238">DNA-binding</keyword>
<evidence type="ECO:0000313" key="9">
    <source>
        <dbReference type="EMBL" id="OBR05689.1"/>
    </source>
</evidence>
<name>A0A1B7Y108_COLHI</name>
<dbReference type="Gene3D" id="1.20.5.170">
    <property type="match status" value="1"/>
</dbReference>
<keyword evidence="6" id="KW-0175">Coiled coil</keyword>
<evidence type="ECO:0000256" key="4">
    <source>
        <dbReference type="ARBA" id="ARBA00023163"/>
    </source>
</evidence>
<keyword evidence="2" id="KW-0805">Transcription regulation</keyword>
<dbReference type="SUPFAM" id="SSF57959">
    <property type="entry name" value="Leucine zipper domain"/>
    <property type="match status" value="1"/>
</dbReference>
<evidence type="ECO:0000256" key="2">
    <source>
        <dbReference type="ARBA" id="ARBA00023015"/>
    </source>
</evidence>
<feature type="compositionally biased region" description="Polar residues" evidence="7">
    <location>
        <begin position="1"/>
        <end position="33"/>
    </location>
</feature>
<evidence type="ECO:0000256" key="7">
    <source>
        <dbReference type="SAM" id="MobiDB-lite"/>
    </source>
</evidence>
<feature type="domain" description="BZIP" evidence="8">
    <location>
        <begin position="225"/>
        <end position="282"/>
    </location>
</feature>
<evidence type="ECO:0000256" key="1">
    <source>
        <dbReference type="ARBA" id="ARBA00004123"/>
    </source>
</evidence>
<dbReference type="OrthoDB" id="2257100at2759"/>
<proteinExistence type="predicted"/>
<dbReference type="EMBL" id="LTAN01000007">
    <property type="protein sequence ID" value="OBR05689.1"/>
    <property type="molecule type" value="Genomic_DNA"/>
</dbReference>
<dbReference type="Proteomes" id="UP000092177">
    <property type="component" value="Unassembled WGS sequence"/>
</dbReference>
<sequence>MPGATATASGATRQTATIPSNGLSHWAHDSSTLPDEAGLLDDLQYHHHHQQQQQQHHQLQSSAAAGLPGADFGLFGPESVLDPTLAFLDPLDPSPWDTLSWTSPASATPHLGASPLDNSLGQPFPFIDTSPPTLFDTFPDPFPDTTTNLFPPQLDPSFASSSSSGSNPNSNSNSPNQPPPLDMAAAYAAVSSGAPPPLLPSRASPNTSDGRDSDVATPHADKILRRQRNTIAARKYRQKKVDRIDELEAMLKEMTRERDDLRIRLARQEAETEALKSIMRADAKK</sequence>
<dbReference type="AlphaFoldDB" id="A0A1B7Y108"/>
<keyword evidence="5" id="KW-0539">Nucleus</keyword>
<dbReference type="SMART" id="SM00338">
    <property type="entry name" value="BRLZ"/>
    <property type="match status" value="1"/>
</dbReference>
<feature type="compositionally biased region" description="Low complexity" evidence="7">
    <location>
        <begin position="128"/>
        <end position="152"/>
    </location>
</feature>
<dbReference type="CDD" id="cd14686">
    <property type="entry name" value="bZIP"/>
    <property type="match status" value="1"/>
</dbReference>
<feature type="compositionally biased region" description="Low complexity" evidence="7">
    <location>
        <begin position="184"/>
        <end position="193"/>
    </location>
</feature>
<comment type="caution">
    <text evidence="9">The sequence shown here is derived from an EMBL/GenBank/DDBJ whole genome shotgun (WGS) entry which is preliminary data.</text>
</comment>
<evidence type="ECO:0000259" key="8">
    <source>
        <dbReference type="PROSITE" id="PS50217"/>
    </source>
</evidence>
<feature type="compositionally biased region" description="Basic and acidic residues" evidence="7">
    <location>
        <begin position="209"/>
        <end position="224"/>
    </location>
</feature>
<evidence type="ECO:0000256" key="3">
    <source>
        <dbReference type="ARBA" id="ARBA00023125"/>
    </source>
</evidence>
<dbReference type="PANTHER" id="PTHR13044:SF14">
    <property type="entry name" value="CRYPTOCEPHAL, ISOFORM A"/>
    <property type="match status" value="1"/>
</dbReference>
<dbReference type="VEuPathDB" id="FungiDB:CH63R_09809"/>
<keyword evidence="10" id="KW-1185">Reference proteome</keyword>
<dbReference type="InterPro" id="IPR004827">
    <property type="entry name" value="bZIP"/>
</dbReference>
<dbReference type="GO" id="GO:0001228">
    <property type="term" value="F:DNA-binding transcription activator activity, RNA polymerase II-specific"/>
    <property type="evidence" value="ECO:0007669"/>
    <property type="project" value="TreeGrafter"/>
</dbReference>
<reference evidence="10" key="1">
    <citation type="journal article" date="2017" name="BMC Genomics">
        <title>Gapless genome assembly of Colletotrichum higginsianum reveals chromosome structure and association of transposable elements with secondary metabolite gene clusters.</title>
        <authorList>
            <person name="Dallery J.-F."/>
            <person name="Lapalu N."/>
            <person name="Zampounis A."/>
            <person name="Pigne S."/>
            <person name="Luyten I."/>
            <person name="Amselem J."/>
            <person name="Wittenberg A.H.J."/>
            <person name="Zhou S."/>
            <person name="de Queiroz M.V."/>
            <person name="Robin G.P."/>
            <person name="Auger A."/>
            <person name="Hainaut M."/>
            <person name="Henrissat B."/>
            <person name="Kim K.-T."/>
            <person name="Lee Y.-H."/>
            <person name="Lespinet O."/>
            <person name="Schwartz D.C."/>
            <person name="Thon M.R."/>
            <person name="O'Connell R.J."/>
        </authorList>
    </citation>
    <scope>NUCLEOTIDE SEQUENCE [LARGE SCALE GENOMIC DNA]</scope>
    <source>
        <strain evidence="10">IMI 349063</strain>
    </source>
</reference>
<dbReference type="PROSITE" id="PS50217">
    <property type="entry name" value="BZIP"/>
    <property type="match status" value="1"/>
</dbReference>
<dbReference type="RefSeq" id="XP_018154207.1">
    <property type="nucleotide sequence ID" value="XM_018304783.1"/>
</dbReference>
<comment type="subcellular location">
    <subcellularLocation>
        <location evidence="1">Nucleus</location>
    </subcellularLocation>
</comment>
<feature type="compositionally biased region" description="Low complexity" evidence="7">
    <location>
        <begin position="51"/>
        <end position="60"/>
    </location>
</feature>
<keyword evidence="4" id="KW-0804">Transcription</keyword>
<feature type="compositionally biased region" description="Low complexity" evidence="7">
    <location>
        <begin position="160"/>
        <end position="175"/>
    </location>
</feature>
<feature type="region of interest" description="Disordered" evidence="7">
    <location>
        <begin position="110"/>
        <end position="231"/>
    </location>
</feature>
<dbReference type="GO" id="GO:0005634">
    <property type="term" value="C:nucleus"/>
    <property type="evidence" value="ECO:0007669"/>
    <property type="project" value="UniProtKB-SubCell"/>
</dbReference>
<gene>
    <name evidence="9" type="ORF">CH63R_09809</name>
</gene>
<feature type="coiled-coil region" evidence="6">
    <location>
        <begin position="237"/>
        <end position="278"/>
    </location>
</feature>
<dbReference type="PANTHER" id="PTHR13044">
    <property type="entry name" value="ACTIVATING TRANSCRIPTION FACTOR ATF 4/5"/>
    <property type="match status" value="1"/>
</dbReference>
<dbReference type="GeneID" id="28868890"/>